<dbReference type="GeneID" id="25731866"/>
<feature type="non-terminal residue" evidence="2">
    <location>
        <position position="1"/>
    </location>
</feature>
<accession>A0A0D2LPJ6</accession>
<dbReference type="Gene3D" id="1.25.40.10">
    <property type="entry name" value="Tetratricopeptide repeat domain"/>
    <property type="match status" value="1"/>
</dbReference>
<gene>
    <name evidence="2" type="ORF">MNEG_14316</name>
</gene>
<dbReference type="STRING" id="145388.A0A0D2LPJ6"/>
<dbReference type="InterPro" id="IPR011990">
    <property type="entry name" value="TPR-like_helical_dom_sf"/>
</dbReference>
<keyword evidence="1" id="KW-0802">TPR repeat</keyword>
<proteinExistence type="predicted"/>
<dbReference type="KEGG" id="mng:MNEG_14316"/>
<dbReference type="Pfam" id="PF13428">
    <property type="entry name" value="TPR_14"/>
    <property type="match status" value="1"/>
</dbReference>
<dbReference type="InterPro" id="IPR019734">
    <property type="entry name" value="TPR_rpt"/>
</dbReference>
<dbReference type="EMBL" id="KK104616">
    <property type="protein sequence ID" value="KIY93644.1"/>
    <property type="molecule type" value="Genomic_DNA"/>
</dbReference>
<evidence type="ECO:0000256" key="1">
    <source>
        <dbReference type="PROSITE-ProRule" id="PRU00339"/>
    </source>
</evidence>
<dbReference type="AlphaFoldDB" id="A0A0D2LPJ6"/>
<dbReference type="PROSITE" id="PS50005">
    <property type="entry name" value="TPR"/>
    <property type="match status" value="1"/>
</dbReference>
<evidence type="ECO:0000313" key="2">
    <source>
        <dbReference type="EMBL" id="KIY93644.1"/>
    </source>
</evidence>
<name>A0A0D2LPJ6_9CHLO</name>
<organism evidence="2 3">
    <name type="scientific">Monoraphidium neglectum</name>
    <dbReference type="NCBI Taxonomy" id="145388"/>
    <lineage>
        <taxon>Eukaryota</taxon>
        <taxon>Viridiplantae</taxon>
        <taxon>Chlorophyta</taxon>
        <taxon>core chlorophytes</taxon>
        <taxon>Chlorophyceae</taxon>
        <taxon>CS clade</taxon>
        <taxon>Sphaeropleales</taxon>
        <taxon>Selenastraceae</taxon>
        <taxon>Monoraphidium</taxon>
    </lineage>
</organism>
<dbReference type="Proteomes" id="UP000054498">
    <property type="component" value="Unassembled WGS sequence"/>
</dbReference>
<keyword evidence="3" id="KW-1185">Reference proteome</keyword>
<dbReference type="SUPFAM" id="SSF48452">
    <property type="entry name" value="TPR-like"/>
    <property type="match status" value="1"/>
</dbReference>
<protein>
    <submittedName>
        <fullName evidence="2">Uncharacterized protein</fullName>
    </submittedName>
</protein>
<dbReference type="RefSeq" id="XP_013892664.1">
    <property type="nucleotide sequence ID" value="XM_014037210.1"/>
</dbReference>
<sequence>GIVPREPSVLFTLGRVHKRLGDPDSALAALNGALDLAPSSADAAAIKAAIDRLHAADDAEEEGV</sequence>
<evidence type="ECO:0000313" key="3">
    <source>
        <dbReference type="Proteomes" id="UP000054498"/>
    </source>
</evidence>
<feature type="repeat" description="TPR" evidence="1">
    <location>
        <begin position="7"/>
        <end position="40"/>
    </location>
</feature>
<reference evidence="2 3" key="1">
    <citation type="journal article" date="2013" name="BMC Genomics">
        <title>Reconstruction of the lipid metabolism for the microalga Monoraphidium neglectum from its genome sequence reveals characteristics suitable for biofuel production.</title>
        <authorList>
            <person name="Bogen C."/>
            <person name="Al-Dilaimi A."/>
            <person name="Albersmeier A."/>
            <person name="Wichmann J."/>
            <person name="Grundmann M."/>
            <person name="Rupp O."/>
            <person name="Lauersen K.J."/>
            <person name="Blifernez-Klassen O."/>
            <person name="Kalinowski J."/>
            <person name="Goesmann A."/>
            <person name="Mussgnug J.H."/>
            <person name="Kruse O."/>
        </authorList>
    </citation>
    <scope>NUCLEOTIDE SEQUENCE [LARGE SCALE GENOMIC DNA]</scope>
    <source>
        <strain evidence="2 3">SAG 48.87</strain>
    </source>
</reference>